<gene>
    <name evidence="2" type="ORF">PCL_06956</name>
</gene>
<feature type="region of interest" description="Disordered" evidence="1">
    <location>
        <begin position="1"/>
        <end position="118"/>
    </location>
</feature>
<accession>A0A2U3DTF6</accession>
<evidence type="ECO:0000313" key="2">
    <source>
        <dbReference type="EMBL" id="PWI65537.1"/>
    </source>
</evidence>
<protein>
    <submittedName>
        <fullName evidence="2">Uncharacterized protein</fullName>
    </submittedName>
</protein>
<name>A0A2U3DTF6_PURLI</name>
<feature type="compositionally biased region" description="Basic and acidic residues" evidence="1">
    <location>
        <begin position="57"/>
        <end position="67"/>
    </location>
</feature>
<sequence length="156" mass="16803">MNGVAAATPRGPSTGSLIPAQPQDKRPRSMCPVNVTSSDMMPTQVGKTPAPASGLDNGRRLSSERARVVPWGLNGLKRRLRGPEQRDPTRPSQPCRRRHSGEGSVFHGRPARSRRTAATGMIHDQAGKACAPELGGLTVARKQALLETRAVRRQQT</sequence>
<proteinExistence type="predicted"/>
<comment type="caution">
    <text evidence="2">The sequence shown here is derived from an EMBL/GenBank/DDBJ whole genome shotgun (WGS) entry which is preliminary data.</text>
</comment>
<dbReference type="EMBL" id="LCWV01000032">
    <property type="protein sequence ID" value="PWI65537.1"/>
    <property type="molecule type" value="Genomic_DNA"/>
</dbReference>
<evidence type="ECO:0000313" key="3">
    <source>
        <dbReference type="Proteomes" id="UP000245956"/>
    </source>
</evidence>
<organism evidence="2 3">
    <name type="scientific">Purpureocillium lilacinum</name>
    <name type="common">Paecilomyces lilacinus</name>
    <dbReference type="NCBI Taxonomy" id="33203"/>
    <lineage>
        <taxon>Eukaryota</taxon>
        <taxon>Fungi</taxon>
        <taxon>Dikarya</taxon>
        <taxon>Ascomycota</taxon>
        <taxon>Pezizomycotina</taxon>
        <taxon>Sordariomycetes</taxon>
        <taxon>Hypocreomycetidae</taxon>
        <taxon>Hypocreales</taxon>
        <taxon>Ophiocordycipitaceae</taxon>
        <taxon>Purpureocillium</taxon>
    </lineage>
</organism>
<evidence type="ECO:0000256" key="1">
    <source>
        <dbReference type="SAM" id="MobiDB-lite"/>
    </source>
</evidence>
<dbReference type="Proteomes" id="UP000245956">
    <property type="component" value="Unassembled WGS sequence"/>
</dbReference>
<dbReference type="AlphaFoldDB" id="A0A2U3DTF6"/>
<reference evidence="2 3" key="1">
    <citation type="journal article" date="2016" name="Front. Microbiol.">
        <title>Genome and transcriptome sequences reveal the specific parasitism of the nematophagous Purpureocillium lilacinum 36-1.</title>
        <authorList>
            <person name="Xie J."/>
            <person name="Li S."/>
            <person name="Mo C."/>
            <person name="Xiao X."/>
            <person name="Peng D."/>
            <person name="Wang G."/>
            <person name="Xiao Y."/>
        </authorList>
    </citation>
    <scope>NUCLEOTIDE SEQUENCE [LARGE SCALE GENOMIC DNA]</scope>
    <source>
        <strain evidence="2 3">36-1</strain>
    </source>
</reference>